<keyword evidence="3" id="KW-1185">Reference proteome</keyword>
<protein>
    <submittedName>
        <fullName evidence="2">Uncharacterized protein</fullName>
    </submittedName>
</protein>
<reference evidence="2" key="2">
    <citation type="journal article" date="2007" name="Science">
        <title>Draft genome sequence of the sexually transmitted pathogen Trichomonas vaginalis.</title>
        <authorList>
            <person name="Carlton J.M."/>
            <person name="Hirt R.P."/>
            <person name="Silva J.C."/>
            <person name="Delcher A.L."/>
            <person name="Schatz M."/>
            <person name="Zhao Q."/>
            <person name="Wortman J.R."/>
            <person name="Bidwell S.L."/>
            <person name="Alsmark U.C.M."/>
            <person name="Besteiro S."/>
            <person name="Sicheritz-Ponten T."/>
            <person name="Noel C.J."/>
            <person name="Dacks J.B."/>
            <person name="Foster P.G."/>
            <person name="Simillion C."/>
            <person name="Van de Peer Y."/>
            <person name="Miranda-Saavedra D."/>
            <person name="Barton G.J."/>
            <person name="Westrop G.D."/>
            <person name="Mueller S."/>
            <person name="Dessi D."/>
            <person name="Fiori P.L."/>
            <person name="Ren Q."/>
            <person name="Paulsen I."/>
            <person name="Zhang H."/>
            <person name="Bastida-Corcuera F.D."/>
            <person name="Simoes-Barbosa A."/>
            <person name="Brown M.T."/>
            <person name="Hayes R.D."/>
            <person name="Mukherjee M."/>
            <person name="Okumura C.Y."/>
            <person name="Schneider R."/>
            <person name="Smith A.J."/>
            <person name="Vanacova S."/>
            <person name="Villalvazo M."/>
            <person name="Haas B.J."/>
            <person name="Pertea M."/>
            <person name="Feldblyum T.V."/>
            <person name="Utterback T.R."/>
            <person name="Shu C.L."/>
            <person name="Osoegawa K."/>
            <person name="de Jong P.J."/>
            <person name="Hrdy I."/>
            <person name="Horvathova L."/>
            <person name="Zubacova Z."/>
            <person name="Dolezal P."/>
            <person name="Malik S.B."/>
            <person name="Logsdon J.M. Jr."/>
            <person name="Henze K."/>
            <person name="Gupta A."/>
            <person name="Wang C.C."/>
            <person name="Dunne R.L."/>
            <person name="Upcroft J.A."/>
            <person name="Upcroft P."/>
            <person name="White O."/>
            <person name="Salzberg S.L."/>
            <person name="Tang P."/>
            <person name="Chiu C.-H."/>
            <person name="Lee Y.-S."/>
            <person name="Embley T.M."/>
            <person name="Coombs G.H."/>
            <person name="Mottram J.C."/>
            <person name="Tachezy J."/>
            <person name="Fraser-Liggett C.M."/>
            <person name="Johnson P.J."/>
        </authorList>
    </citation>
    <scope>NUCLEOTIDE SEQUENCE [LARGE SCALE GENOMIC DNA]</scope>
    <source>
        <strain evidence="2">G3</strain>
    </source>
</reference>
<dbReference type="Proteomes" id="UP000001542">
    <property type="component" value="Unassembled WGS sequence"/>
</dbReference>
<dbReference type="EMBL" id="DS113200">
    <property type="protein sequence ID" value="EAY20229.1"/>
    <property type="molecule type" value="Genomic_DNA"/>
</dbReference>
<dbReference type="RefSeq" id="XP_001581215.1">
    <property type="nucleotide sequence ID" value="XM_001581165.1"/>
</dbReference>
<keyword evidence="1" id="KW-0175">Coiled coil</keyword>
<dbReference type="KEGG" id="tva:5465764"/>
<dbReference type="OrthoDB" id="10679748at2759"/>
<proteinExistence type="predicted"/>
<feature type="coiled-coil region" evidence="1">
    <location>
        <begin position="37"/>
        <end position="64"/>
    </location>
</feature>
<sequence>MFATCPQLQAASAKSTLPAIVKVFTQKVTNDVTKACLSAAEKKFKEINEKLELHNKKIEELSNYIRNLISSTKEKEGKMNDARHAMNTIIDTYRHTLKSLFPPAMNLNPLSKSKDIVRAVNKLQALMFSLFPLIPGIQPPEKPHIYLMAVAIRRIIGSERNEDVDINKDISLSELKAMPINKSRFFYYEGKIHDLEEQLNGVIPIEEVGNMAGRIIGRENPQIKTRKQLVDLLQEITDKYSTAGQIAEEYNDFKEATWALLRGIEGVIPASLAPLVQRLIRN</sequence>
<dbReference type="VEuPathDB" id="TrichDB:TVAG_021760"/>
<evidence type="ECO:0000313" key="2">
    <source>
        <dbReference type="EMBL" id="EAY20229.1"/>
    </source>
</evidence>
<reference evidence="2" key="1">
    <citation type="submission" date="2006-10" db="EMBL/GenBank/DDBJ databases">
        <authorList>
            <person name="Amadeo P."/>
            <person name="Zhao Q."/>
            <person name="Wortman J."/>
            <person name="Fraser-Liggett C."/>
            <person name="Carlton J."/>
        </authorList>
    </citation>
    <scope>NUCLEOTIDE SEQUENCE</scope>
    <source>
        <strain evidence="2">G3</strain>
    </source>
</reference>
<name>A2DHF6_TRIV3</name>
<evidence type="ECO:0000256" key="1">
    <source>
        <dbReference type="SAM" id="Coils"/>
    </source>
</evidence>
<evidence type="ECO:0000313" key="3">
    <source>
        <dbReference type="Proteomes" id="UP000001542"/>
    </source>
</evidence>
<organism evidence="2 3">
    <name type="scientific">Trichomonas vaginalis (strain ATCC PRA-98 / G3)</name>
    <dbReference type="NCBI Taxonomy" id="412133"/>
    <lineage>
        <taxon>Eukaryota</taxon>
        <taxon>Metamonada</taxon>
        <taxon>Parabasalia</taxon>
        <taxon>Trichomonadida</taxon>
        <taxon>Trichomonadidae</taxon>
        <taxon>Trichomonas</taxon>
    </lineage>
</organism>
<dbReference type="VEuPathDB" id="TrichDB:TVAGG3_0678510"/>
<accession>A2DHF6</accession>
<gene>
    <name evidence="2" type="ORF">TVAG_021760</name>
</gene>
<dbReference type="AlphaFoldDB" id="A2DHF6"/>
<dbReference type="InParanoid" id="A2DHF6"/>
<dbReference type="SMR" id="A2DHF6"/>